<name>A0A6S7FAC7_9BURK</name>
<feature type="binding site" evidence="2">
    <location>
        <position position="8"/>
    </location>
    <ligand>
        <name>Zn(2+)</name>
        <dbReference type="ChEBI" id="CHEBI:29105"/>
        <label>1</label>
    </ligand>
</feature>
<dbReference type="InterPro" id="IPR036177">
    <property type="entry name" value="Peptidase_M55_sf"/>
</dbReference>
<dbReference type="EMBL" id="CADILH010000006">
    <property type="protein sequence ID" value="CAB3934828.1"/>
    <property type="molecule type" value="Genomic_DNA"/>
</dbReference>
<keyword evidence="2" id="KW-0862">Zinc</keyword>
<gene>
    <name evidence="3" type="ORF">LMG6000_04065</name>
</gene>
<dbReference type="Pfam" id="PF04951">
    <property type="entry name" value="Peptidase_M55"/>
    <property type="match status" value="1"/>
</dbReference>
<dbReference type="GO" id="GO:0046872">
    <property type="term" value="F:metal ion binding"/>
    <property type="evidence" value="ECO:0007669"/>
    <property type="project" value="UniProtKB-KW"/>
</dbReference>
<reference evidence="3 4" key="1">
    <citation type="submission" date="2020-04" db="EMBL/GenBank/DDBJ databases">
        <authorList>
            <person name="De Canck E."/>
        </authorList>
    </citation>
    <scope>NUCLEOTIDE SEQUENCE [LARGE SCALE GENOMIC DNA]</scope>
    <source>
        <strain evidence="3 4">LMG 6000</strain>
    </source>
</reference>
<evidence type="ECO:0008006" key="5">
    <source>
        <dbReference type="Google" id="ProtNLM"/>
    </source>
</evidence>
<dbReference type="CDD" id="cd08663">
    <property type="entry name" value="DAP_dppA_1"/>
    <property type="match status" value="1"/>
</dbReference>
<dbReference type="RefSeq" id="WP_042792435.1">
    <property type="nucleotide sequence ID" value="NZ_CADIJK010000006.1"/>
</dbReference>
<feature type="binding site" evidence="2">
    <location>
        <position position="134"/>
    </location>
    <ligand>
        <name>Zn(2+)</name>
        <dbReference type="ChEBI" id="CHEBI:29105"/>
        <label>2</label>
    </ligand>
</feature>
<dbReference type="InterPro" id="IPR027476">
    <property type="entry name" value="DppA_N"/>
</dbReference>
<feature type="binding site" evidence="2">
    <location>
        <position position="104"/>
    </location>
    <ligand>
        <name>Zn(2+)</name>
        <dbReference type="ChEBI" id="CHEBI:29105"/>
        <label>2</label>
    </ligand>
</feature>
<dbReference type="AlphaFoldDB" id="A0A6S7FAC7"/>
<keyword evidence="4" id="KW-1185">Reference proteome</keyword>
<proteinExistence type="predicted"/>
<accession>A0A6S7FAC7</accession>
<sequence>MKILISTDIEGVAGVFHSEQVRAGNGEYERARAWMTAEANAAVQGAIAGGAEEILVNDSHGGFRNLLPDGLDERARLVLGKPRYLGMMGGLEEGCDAVFMIGYHSRSQGRGILAHTINSFAFARVFINGMELGEAGLYGALAGEMGVPVILGTGDDAFIEETRDTFPGAEWVQTKVAHGQGSGVTLSPAASRRAIAAAAETAVRNLKGGVSALGQAGGRKGVPVPFRIPAPIECRLQTQSSALADLFCMWPTLERVDGVTLRFTTDSMQSAVRTLNSLAAMSFMLR</sequence>
<dbReference type="InterPro" id="IPR007035">
    <property type="entry name" value="Peptidase_M55"/>
</dbReference>
<dbReference type="GeneID" id="92765804"/>
<dbReference type="SUPFAM" id="SSF63992">
    <property type="entry name" value="Dipeptide transport protein"/>
    <property type="match status" value="1"/>
</dbReference>
<evidence type="ECO:0000313" key="4">
    <source>
        <dbReference type="Proteomes" id="UP000494183"/>
    </source>
</evidence>
<protein>
    <recommendedName>
        <fullName evidence="5">D-aminopeptidase</fullName>
    </recommendedName>
</protein>
<evidence type="ECO:0000313" key="3">
    <source>
        <dbReference type="EMBL" id="CAB3934828.1"/>
    </source>
</evidence>
<dbReference type="PIRSF" id="PIRSF015853">
    <property type="entry name" value="Pep_DppA"/>
    <property type="match status" value="1"/>
</dbReference>
<organism evidence="3 4">
    <name type="scientific">Achromobacter insolitus</name>
    <dbReference type="NCBI Taxonomy" id="217204"/>
    <lineage>
        <taxon>Bacteria</taxon>
        <taxon>Pseudomonadati</taxon>
        <taxon>Pseudomonadota</taxon>
        <taxon>Betaproteobacteria</taxon>
        <taxon>Burkholderiales</taxon>
        <taxon>Alcaligenaceae</taxon>
        <taxon>Achromobacter</taxon>
    </lineage>
</organism>
<feature type="binding site" evidence="2">
    <location>
        <position position="60"/>
    </location>
    <ligand>
        <name>Zn(2+)</name>
        <dbReference type="ChEBI" id="CHEBI:29105"/>
        <label>2</label>
    </ligand>
</feature>
<evidence type="ECO:0000256" key="1">
    <source>
        <dbReference type="PIRSR" id="PIRSR015853-1"/>
    </source>
</evidence>
<feature type="binding site" evidence="2">
    <location>
        <position position="8"/>
    </location>
    <ligand>
        <name>Zn(2+)</name>
        <dbReference type="ChEBI" id="CHEBI:29105"/>
        <label>2</label>
    </ligand>
</feature>
<dbReference type="KEGG" id="ais:BUW96_18380"/>
<dbReference type="Proteomes" id="UP000494183">
    <property type="component" value="Unassembled WGS sequence"/>
</dbReference>
<dbReference type="Gene3D" id="3.30.1360.130">
    <property type="entry name" value="Dipeptide transport protein"/>
    <property type="match status" value="1"/>
</dbReference>
<feature type="active site" description="Nucleophile" evidence="1">
    <location>
        <position position="115"/>
    </location>
</feature>
<evidence type="ECO:0000256" key="2">
    <source>
        <dbReference type="PIRSR" id="PIRSR015853-2"/>
    </source>
</evidence>
<dbReference type="Gene3D" id="3.40.50.10780">
    <property type="entry name" value="Dipeptide transport protein"/>
    <property type="match status" value="1"/>
</dbReference>
<feature type="binding site" evidence="2">
    <location>
        <position position="10"/>
    </location>
    <ligand>
        <name>Zn(2+)</name>
        <dbReference type="ChEBI" id="CHEBI:29105"/>
        <label>1</label>
    </ligand>
</feature>
<keyword evidence="2" id="KW-0479">Metal-binding</keyword>